<comment type="caution">
    <text evidence="9">The sequence shown here is derived from an EMBL/GenBank/DDBJ whole genome shotgun (WGS) entry which is preliminary data.</text>
</comment>
<dbReference type="InterPro" id="IPR013342">
    <property type="entry name" value="Mandelate_racemase_C"/>
</dbReference>
<dbReference type="Gene3D" id="3.20.20.120">
    <property type="entry name" value="Enolase-like C-terminal domain"/>
    <property type="match status" value="1"/>
</dbReference>
<keyword evidence="3 6" id="KW-0460">Magnesium</keyword>
<evidence type="ECO:0000256" key="6">
    <source>
        <dbReference type="PIRSR" id="PIRSR634603-3"/>
    </source>
</evidence>
<dbReference type="GO" id="GO:0046872">
    <property type="term" value="F:metal ion binding"/>
    <property type="evidence" value="ECO:0007669"/>
    <property type="project" value="UniProtKB-KW"/>
</dbReference>
<dbReference type="EMBL" id="PXYG01000008">
    <property type="protein sequence ID" value="PSJ43769.1"/>
    <property type="molecule type" value="Genomic_DNA"/>
</dbReference>
<dbReference type="GO" id="GO:0009063">
    <property type="term" value="P:amino acid catabolic process"/>
    <property type="evidence" value="ECO:0007669"/>
    <property type="project" value="InterPro"/>
</dbReference>
<name>A0A2P7R0N1_9GAMM</name>
<dbReference type="SFLD" id="SFLDF00009">
    <property type="entry name" value="o-succinylbenzoate_synthase"/>
    <property type="match status" value="1"/>
</dbReference>
<dbReference type="InterPro" id="IPR029017">
    <property type="entry name" value="Enolase-like_N"/>
</dbReference>
<feature type="binding site" evidence="6">
    <location>
        <position position="252"/>
    </location>
    <ligand>
        <name>Mg(2+)</name>
        <dbReference type="ChEBI" id="CHEBI:18420"/>
    </ligand>
</feature>
<dbReference type="InterPro" id="IPR013341">
    <property type="entry name" value="Mandelate_racemase_N_dom"/>
</dbReference>
<dbReference type="CDD" id="cd03319">
    <property type="entry name" value="L-Ala-DL-Glu_epimerase"/>
    <property type="match status" value="1"/>
</dbReference>
<evidence type="ECO:0000313" key="9">
    <source>
        <dbReference type="EMBL" id="PSJ43769.1"/>
    </source>
</evidence>
<comment type="similarity">
    <text evidence="1 7">Belongs to the mandelate racemase/muconate lactonizing enzyme family.</text>
</comment>
<keyword evidence="4 7" id="KW-0413">Isomerase</keyword>
<dbReference type="EC" id="5.1.1.-" evidence="7"/>
<feature type="active site" description="Proton acceptor; specific for (R)-substrate epimerization" evidence="5">
    <location>
        <position position="198"/>
    </location>
</feature>
<dbReference type="Gene3D" id="3.30.390.10">
    <property type="entry name" value="Enolase-like, N-terminal domain"/>
    <property type="match status" value="1"/>
</dbReference>
<evidence type="ECO:0000256" key="1">
    <source>
        <dbReference type="ARBA" id="ARBA00008031"/>
    </source>
</evidence>
<dbReference type="SFLD" id="SFLDG00180">
    <property type="entry name" value="muconate_cycloisomerase"/>
    <property type="match status" value="1"/>
</dbReference>
<reference evidence="9 10" key="1">
    <citation type="submission" date="2018-03" db="EMBL/GenBank/DDBJ databases">
        <title>The draft genome of Zobellella sp. 59N8.</title>
        <authorList>
            <person name="Liu L."/>
            <person name="Li L."/>
            <person name="Zhang X."/>
            <person name="Liang L."/>
            <person name="Wang T."/>
        </authorList>
    </citation>
    <scope>NUCLEOTIDE SEQUENCE [LARGE SCALE GENOMIC DNA]</scope>
    <source>
        <strain evidence="9 10">59N8</strain>
    </source>
</reference>
<dbReference type="InterPro" id="IPR029065">
    <property type="entry name" value="Enolase_C-like"/>
</dbReference>
<dbReference type="SUPFAM" id="SSF54826">
    <property type="entry name" value="Enolase N-terminal domain-like"/>
    <property type="match status" value="1"/>
</dbReference>
<proteinExistence type="inferred from homology"/>
<evidence type="ECO:0000256" key="4">
    <source>
        <dbReference type="ARBA" id="ARBA00023235"/>
    </source>
</evidence>
<comment type="cofactor">
    <cofactor evidence="6 7">
        <name>Mg(2+)</name>
        <dbReference type="ChEBI" id="CHEBI:18420"/>
    </cofactor>
    <text evidence="6 7">Binds 1 Mg(2+) ion per subunit.</text>
</comment>
<dbReference type="InterPro" id="IPR018110">
    <property type="entry name" value="Mandel_Rmase/mucon_lact_enz_CS"/>
</dbReference>
<protein>
    <recommendedName>
        <fullName evidence="7">Dipeptide epimerase</fullName>
        <ecNumber evidence="7">5.1.1.-</ecNumber>
    </recommendedName>
</protein>
<evidence type="ECO:0000256" key="5">
    <source>
        <dbReference type="PIRSR" id="PIRSR634603-1"/>
    </source>
</evidence>
<dbReference type="GO" id="GO:0006518">
    <property type="term" value="P:peptide metabolic process"/>
    <property type="evidence" value="ECO:0007669"/>
    <property type="project" value="UniProtKB-ARBA"/>
</dbReference>
<dbReference type="AlphaFoldDB" id="A0A2P7R0N1"/>
<dbReference type="Pfam" id="PF13378">
    <property type="entry name" value="MR_MLE_C"/>
    <property type="match status" value="1"/>
</dbReference>
<dbReference type="InterPro" id="IPR034603">
    <property type="entry name" value="Dipeptide_epimerase"/>
</dbReference>
<evidence type="ECO:0000313" key="10">
    <source>
        <dbReference type="Proteomes" id="UP000240243"/>
    </source>
</evidence>
<sequence>MDQVDPAAVYDPADAGRGHGHPCLLSFLVLKGSSLMQIKQITVYGVRLPLKQPFKIAYDTYEDIESILVRIQSTSGETGWGEAVVDQHVSGETWQSARQIITRELAPLLLGRTLDGIAPFHKAAEARIRHSPSAKAALDIALHDLLARHCKVPLYSLLGGRCHARLELPCVISMLAPEEMARQAREACARGYGSIKIKLGDAPEQDIERIARVREAMAPGVALRVDANQGWSAKQALQVIRQAAPYRVEWFEQPVSIENLDALTRVTQATEALIMADEPIHGVRDMLEVVRRQAADMVNIKLMKSGGLHAARAMAELGLAADIPCQIGSMVESSVATLAGAHLALAHSNIVANDLVGPAMISRDVADMPGSETHIELSGAPGLGIRVDEERVRAMSAFEDRVD</sequence>
<dbReference type="SUPFAM" id="SSF51604">
    <property type="entry name" value="Enolase C-terminal domain-like"/>
    <property type="match status" value="1"/>
</dbReference>
<feature type="binding site" evidence="6">
    <location>
        <position position="277"/>
    </location>
    <ligand>
        <name>Mg(2+)</name>
        <dbReference type="ChEBI" id="CHEBI:18420"/>
    </ligand>
</feature>
<dbReference type="PROSITE" id="PS00908">
    <property type="entry name" value="MR_MLE_1"/>
    <property type="match status" value="1"/>
</dbReference>
<keyword evidence="2 6" id="KW-0479">Metal-binding</keyword>
<evidence type="ECO:0000256" key="7">
    <source>
        <dbReference type="RuleBase" id="RU366006"/>
    </source>
</evidence>
<organism evidence="9 10">
    <name type="scientific">Zobellella endophytica</name>
    <dbReference type="NCBI Taxonomy" id="2116700"/>
    <lineage>
        <taxon>Bacteria</taxon>
        <taxon>Pseudomonadati</taxon>
        <taxon>Pseudomonadota</taxon>
        <taxon>Gammaproteobacteria</taxon>
        <taxon>Aeromonadales</taxon>
        <taxon>Aeromonadaceae</taxon>
        <taxon>Zobellella</taxon>
    </lineage>
</organism>
<dbReference type="Proteomes" id="UP000240243">
    <property type="component" value="Unassembled WGS sequence"/>
</dbReference>
<gene>
    <name evidence="9" type="ORF">C7H85_16120</name>
</gene>
<dbReference type="FunFam" id="3.30.390.10:FF:000009">
    <property type="entry name" value="Hydrophobic dipeptide epimerase"/>
    <property type="match status" value="1"/>
</dbReference>
<dbReference type="PANTHER" id="PTHR48073">
    <property type="entry name" value="O-SUCCINYLBENZOATE SYNTHASE-RELATED"/>
    <property type="match status" value="1"/>
</dbReference>
<evidence type="ECO:0000259" key="8">
    <source>
        <dbReference type="SMART" id="SM00922"/>
    </source>
</evidence>
<dbReference type="InterPro" id="IPR036849">
    <property type="entry name" value="Enolase-like_C_sf"/>
</dbReference>
<feature type="active site" description="Proton acceptor; specific for (S)-substrate epimerization" evidence="5">
    <location>
        <position position="301"/>
    </location>
</feature>
<dbReference type="Pfam" id="PF02746">
    <property type="entry name" value="MR_MLE_N"/>
    <property type="match status" value="1"/>
</dbReference>
<dbReference type="SFLD" id="SFLDS00001">
    <property type="entry name" value="Enolase"/>
    <property type="match status" value="1"/>
</dbReference>
<accession>A0A2P7R0N1</accession>
<dbReference type="SMART" id="SM00922">
    <property type="entry name" value="MR_MLE"/>
    <property type="match status" value="1"/>
</dbReference>
<dbReference type="GO" id="GO:0016855">
    <property type="term" value="F:racemase and epimerase activity, acting on amino acids and derivatives"/>
    <property type="evidence" value="ECO:0007669"/>
    <property type="project" value="UniProtKB-UniRule"/>
</dbReference>
<feature type="domain" description="Mandelate racemase/muconate lactonizing enzyme C-terminal" evidence="8">
    <location>
        <begin position="177"/>
        <end position="273"/>
    </location>
</feature>
<evidence type="ECO:0000256" key="3">
    <source>
        <dbReference type="ARBA" id="ARBA00022842"/>
    </source>
</evidence>
<dbReference type="PANTHER" id="PTHR48073:SF2">
    <property type="entry name" value="O-SUCCINYLBENZOATE SYNTHASE"/>
    <property type="match status" value="1"/>
</dbReference>
<feature type="binding site" evidence="6">
    <location>
        <position position="226"/>
    </location>
    <ligand>
        <name>Mg(2+)</name>
        <dbReference type="ChEBI" id="CHEBI:18420"/>
    </ligand>
</feature>
<evidence type="ECO:0000256" key="2">
    <source>
        <dbReference type="ARBA" id="ARBA00022723"/>
    </source>
</evidence>
<keyword evidence="10" id="KW-1185">Reference proteome</keyword>